<dbReference type="Gene3D" id="3.30.450.20">
    <property type="entry name" value="PAS domain"/>
    <property type="match status" value="1"/>
</dbReference>
<proteinExistence type="predicted"/>
<dbReference type="PROSITE" id="PS50112">
    <property type="entry name" value="PAS"/>
    <property type="match status" value="1"/>
</dbReference>
<dbReference type="CDD" id="cd00077">
    <property type="entry name" value="HDc"/>
    <property type="match status" value="1"/>
</dbReference>
<dbReference type="SMART" id="SM00471">
    <property type="entry name" value="HDc"/>
    <property type="match status" value="1"/>
</dbReference>
<dbReference type="EMBL" id="LNTC01000235">
    <property type="protein sequence ID" value="OQR40715.1"/>
    <property type="molecule type" value="Genomic_DNA"/>
</dbReference>
<dbReference type="InterPro" id="IPR001610">
    <property type="entry name" value="PAC"/>
</dbReference>
<feature type="domain" description="HD-GYP" evidence="3">
    <location>
        <begin position="106"/>
        <end position="303"/>
    </location>
</feature>
<dbReference type="InterPro" id="IPR035965">
    <property type="entry name" value="PAS-like_dom_sf"/>
</dbReference>
<dbReference type="InterPro" id="IPR052020">
    <property type="entry name" value="Cyclic_di-GMP/3'3'-cGAMP_PDE"/>
</dbReference>
<accession>A0A1V9V9I9</accession>
<reference evidence="4 5" key="1">
    <citation type="submission" date="2017-04" db="EMBL/GenBank/DDBJ databases">
        <title>Accumulation and expression of multiple antibiotic resistance genes in Arcobacter cryaerophilus that thrives in sewage.</title>
        <authorList>
            <person name="Millar J.A."/>
            <person name="Raghavan R."/>
        </authorList>
    </citation>
    <scope>NUCLEOTIDE SEQUENCE [LARGE SCALE GENOMIC DNA]</scope>
    <source>
        <strain evidence="4 5">AZT-1</strain>
    </source>
</reference>
<dbReference type="PANTHER" id="PTHR45228">
    <property type="entry name" value="CYCLIC DI-GMP PHOSPHODIESTERASE TM_0186-RELATED"/>
    <property type="match status" value="1"/>
</dbReference>
<dbReference type="PANTHER" id="PTHR45228:SF9">
    <property type="entry name" value="3'3'-CGAMP-SPECIFIC PHOSPHODIESTERASE 2"/>
    <property type="match status" value="1"/>
</dbReference>
<dbReference type="InterPro" id="IPR000700">
    <property type="entry name" value="PAS-assoc_C"/>
</dbReference>
<dbReference type="NCBIfam" id="TIGR00229">
    <property type="entry name" value="sensory_box"/>
    <property type="match status" value="1"/>
</dbReference>
<dbReference type="SMART" id="SM00086">
    <property type="entry name" value="PAC"/>
    <property type="match status" value="1"/>
</dbReference>
<dbReference type="AlphaFoldDB" id="A0A1V9V9I9"/>
<sequence>MFSKTDLNGVIIHVSDAFCKISGYTKKELIGKNHNIIRHPDMPKETFKYLWDCLKKGEKVNLEIKNRKKDGGYYWVEAEFEPFFDLKGNHVGYSAVRKDITANKDIEDIQREIIFTMGTIGESRSKETGNHVKRVAEYSYLLAKLSGLNEDESELLKQASPMHDIGKVAIPDSILHKTDKLTKLELEIMKTHALKGYELLKGSDRPLLKMAAIIALEHHEKWNGEGYPTGLKEEEISIYGRITAICDVFDALGSDRCYKKAWIDEEIFAFLKEEKGKHFDPKLVEIFFENLEEFIFIRNKYKDIF</sequence>
<dbReference type="InterPro" id="IPR003607">
    <property type="entry name" value="HD/PDEase_dom"/>
</dbReference>
<dbReference type="Pfam" id="PF08447">
    <property type="entry name" value="PAS_3"/>
    <property type="match status" value="1"/>
</dbReference>
<dbReference type="SUPFAM" id="SSF55785">
    <property type="entry name" value="PYP-like sensor domain (PAS domain)"/>
    <property type="match status" value="1"/>
</dbReference>
<dbReference type="InterPro" id="IPR037522">
    <property type="entry name" value="HD_GYP_dom"/>
</dbReference>
<name>A0A1V9V9I9_9BACT</name>
<feature type="domain" description="PAC" evidence="2">
    <location>
        <begin position="60"/>
        <end position="112"/>
    </location>
</feature>
<gene>
    <name evidence="4" type="ORF">AS859_10010</name>
</gene>
<comment type="caution">
    <text evidence="4">The sequence shown here is derived from an EMBL/GenBank/DDBJ whole genome shotgun (WGS) entry which is preliminary data.</text>
</comment>
<evidence type="ECO:0000259" key="3">
    <source>
        <dbReference type="PROSITE" id="PS51832"/>
    </source>
</evidence>
<dbReference type="PROSITE" id="PS50113">
    <property type="entry name" value="PAC"/>
    <property type="match status" value="1"/>
</dbReference>
<protein>
    <recommendedName>
        <fullName evidence="6">PAS domain S-box protein</fullName>
    </recommendedName>
</protein>
<organism evidence="4 5">
    <name type="scientific">Aliarcobacter cryaerophilus</name>
    <dbReference type="NCBI Taxonomy" id="28198"/>
    <lineage>
        <taxon>Bacteria</taxon>
        <taxon>Pseudomonadati</taxon>
        <taxon>Campylobacterota</taxon>
        <taxon>Epsilonproteobacteria</taxon>
        <taxon>Campylobacterales</taxon>
        <taxon>Arcobacteraceae</taxon>
        <taxon>Aliarcobacter</taxon>
    </lineage>
</organism>
<evidence type="ECO:0000313" key="4">
    <source>
        <dbReference type="EMBL" id="OQR40715.1"/>
    </source>
</evidence>
<dbReference type="InterPro" id="IPR000014">
    <property type="entry name" value="PAS"/>
</dbReference>
<evidence type="ECO:0000259" key="2">
    <source>
        <dbReference type="PROSITE" id="PS50113"/>
    </source>
</evidence>
<dbReference type="CDD" id="cd00130">
    <property type="entry name" value="PAS"/>
    <property type="match status" value="1"/>
</dbReference>
<evidence type="ECO:0008006" key="6">
    <source>
        <dbReference type="Google" id="ProtNLM"/>
    </source>
</evidence>
<evidence type="ECO:0000259" key="1">
    <source>
        <dbReference type="PROSITE" id="PS50112"/>
    </source>
</evidence>
<dbReference type="SUPFAM" id="SSF109604">
    <property type="entry name" value="HD-domain/PDEase-like"/>
    <property type="match status" value="1"/>
</dbReference>
<dbReference type="Gene3D" id="1.10.3210.10">
    <property type="entry name" value="Hypothetical protein af1432"/>
    <property type="match status" value="1"/>
</dbReference>
<dbReference type="Pfam" id="PF13487">
    <property type="entry name" value="HD_5"/>
    <property type="match status" value="1"/>
</dbReference>
<dbReference type="InterPro" id="IPR013655">
    <property type="entry name" value="PAS_fold_3"/>
</dbReference>
<dbReference type="PROSITE" id="PS51832">
    <property type="entry name" value="HD_GYP"/>
    <property type="match status" value="1"/>
</dbReference>
<dbReference type="Proteomes" id="UP000192599">
    <property type="component" value="Unassembled WGS sequence"/>
</dbReference>
<evidence type="ECO:0000313" key="5">
    <source>
        <dbReference type="Proteomes" id="UP000192599"/>
    </source>
</evidence>
<feature type="domain" description="PAS" evidence="1">
    <location>
        <begin position="1"/>
        <end position="57"/>
    </location>
</feature>